<evidence type="ECO:0000256" key="1">
    <source>
        <dbReference type="SAM" id="MobiDB-lite"/>
    </source>
</evidence>
<keyword evidence="2" id="KW-0812">Transmembrane</keyword>
<keyword evidence="2" id="KW-0472">Membrane</keyword>
<feature type="region of interest" description="Disordered" evidence="1">
    <location>
        <begin position="42"/>
        <end position="74"/>
    </location>
</feature>
<accession>A0A1I5PT69</accession>
<dbReference type="EMBL" id="FOXA01000005">
    <property type="protein sequence ID" value="SFP37223.1"/>
    <property type="molecule type" value="Genomic_DNA"/>
</dbReference>
<keyword evidence="2" id="KW-1133">Transmembrane helix</keyword>
<evidence type="ECO:0000313" key="3">
    <source>
        <dbReference type="EMBL" id="SFP37223.1"/>
    </source>
</evidence>
<sequence>MAGFDPSDKRKKGKTPLGPFLIALVLVVGAIAIYFVVIGETPESEPETTGEIVQDRPTGAGTVPEEPADPLIGGATDELDDVEPAAPGEDQIPAQEVIEDVPAEEEETFIEETEEVIPSADDPAIEGAEEEFLLEEDDGPTLDEEGGGTPETNELVVDPNDGAPIDPDGGADPFVPTDSGPEGRDEAPLTPE</sequence>
<feature type="compositionally biased region" description="Low complexity" evidence="1">
    <location>
        <begin position="158"/>
        <end position="173"/>
    </location>
</feature>
<gene>
    <name evidence="3" type="ORF">SAMN04488047_105238</name>
</gene>
<name>A0A1I5PT69_9RHOB</name>
<evidence type="ECO:0000313" key="4">
    <source>
        <dbReference type="Proteomes" id="UP000199356"/>
    </source>
</evidence>
<keyword evidence="4" id="KW-1185">Reference proteome</keyword>
<dbReference type="Proteomes" id="UP000199356">
    <property type="component" value="Unassembled WGS sequence"/>
</dbReference>
<evidence type="ECO:0000256" key="2">
    <source>
        <dbReference type="SAM" id="Phobius"/>
    </source>
</evidence>
<dbReference type="OrthoDB" id="7862824at2"/>
<organism evidence="3 4">
    <name type="scientific">Tranquillimonas alkanivorans</name>
    <dbReference type="NCBI Taxonomy" id="441119"/>
    <lineage>
        <taxon>Bacteria</taxon>
        <taxon>Pseudomonadati</taxon>
        <taxon>Pseudomonadota</taxon>
        <taxon>Alphaproteobacteria</taxon>
        <taxon>Rhodobacterales</taxon>
        <taxon>Roseobacteraceae</taxon>
        <taxon>Tranquillimonas</taxon>
    </lineage>
</organism>
<protein>
    <submittedName>
        <fullName evidence="3">Uncharacterized protein</fullName>
    </submittedName>
</protein>
<feature type="transmembrane region" description="Helical" evidence="2">
    <location>
        <begin position="20"/>
        <end position="39"/>
    </location>
</feature>
<dbReference type="AlphaFoldDB" id="A0A1I5PT69"/>
<dbReference type="RefSeq" id="WP_093420588.1">
    <property type="nucleotide sequence ID" value="NZ_FOXA01000005.1"/>
</dbReference>
<feature type="compositionally biased region" description="Acidic residues" evidence="1">
    <location>
        <begin position="134"/>
        <end position="146"/>
    </location>
</feature>
<proteinExistence type="predicted"/>
<feature type="region of interest" description="Disordered" evidence="1">
    <location>
        <begin position="134"/>
        <end position="192"/>
    </location>
</feature>
<reference evidence="3 4" key="1">
    <citation type="submission" date="2016-10" db="EMBL/GenBank/DDBJ databases">
        <authorList>
            <person name="de Groot N.N."/>
        </authorList>
    </citation>
    <scope>NUCLEOTIDE SEQUENCE [LARGE SCALE GENOMIC DNA]</scope>
    <source>
        <strain evidence="3 4">DSM 19547</strain>
    </source>
</reference>
<feature type="compositionally biased region" description="Basic and acidic residues" evidence="1">
    <location>
        <begin position="181"/>
        <end position="192"/>
    </location>
</feature>